<evidence type="ECO:0000256" key="7">
    <source>
        <dbReference type="ARBA" id="ARBA00022475"/>
    </source>
</evidence>
<evidence type="ECO:0000256" key="12">
    <source>
        <dbReference type="ARBA" id="ARBA00022989"/>
    </source>
</evidence>
<evidence type="ECO:0000256" key="11">
    <source>
        <dbReference type="ARBA" id="ARBA00022842"/>
    </source>
</evidence>
<keyword evidence="9 19" id="KW-0808">Transferase</keyword>
<dbReference type="PANTHER" id="PTHR34148">
    <property type="entry name" value="ADENOSYLCOBINAMIDE-GDP RIBAZOLETRANSFERASE"/>
    <property type="match status" value="1"/>
</dbReference>
<feature type="transmembrane region" description="Helical" evidence="19">
    <location>
        <begin position="110"/>
        <end position="132"/>
    </location>
</feature>
<comment type="pathway">
    <text evidence="3 19">Cofactor biosynthesis; adenosylcobalamin biosynthesis; adenosylcobalamin from cob(II)yrinate a,c-diamide: step 7/7.</text>
</comment>
<evidence type="ECO:0000313" key="20">
    <source>
        <dbReference type="EMBL" id="RVU87035.1"/>
    </source>
</evidence>
<proteinExistence type="inferred from homology"/>
<evidence type="ECO:0000256" key="6">
    <source>
        <dbReference type="ARBA" id="ARBA00015850"/>
    </source>
</evidence>
<keyword evidence="12 19" id="KW-1133">Transmembrane helix</keyword>
<evidence type="ECO:0000256" key="13">
    <source>
        <dbReference type="ARBA" id="ARBA00023136"/>
    </source>
</evidence>
<feature type="transmembrane region" description="Helical" evidence="19">
    <location>
        <begin position="59"/>
        <end position="80"/>
    </location>
</feature>
<evidence type="ECO:0000256" key="1">
    <source>
        <dbReference type="ARBA" id="ARBA00001946"/>
    </source>
</evidence>
<accession>A0AA94F3G2</accession>
<dbReference type="Pfam" id="PF02654">
    <property type="entry name" value="CobS"/>
    <property type="match status" value="1"/>
</dbReference>
<keyword evidence="11 19" id="KW-0460">Magnesium</keyword>
<evidence type="ECO:0000256" key="9">
    <source>
        <dbReference type="ARBA" id="ARBA00022679"/>
    </source>
</evidence>
<comment type="catalytic activity">
    <reaction evidence="17 19">
        <text>alpha-ribazole + adenosylcob(III)inamide-GDP = adenosylcob(III)alamin + GMP + H(+)</text>
        <dbReference type="Rhea" id="RHEA:16049"/>
        <dbReference type="ChEBI" id="CHEBI:10329"/>
        <dbReference type="ChEBI" id="CHEBI:15378"/>
        <dbReference type="ChEBI" id="CHEBI:18408"/>
        <dbReference type="ChEBI" id="CHEBI:58115"/>
        <dbReference type="ChEBI" id="CHEBI:60487"/>
        <dbReference type="EC" id="2.7.8.26"/>
    </reaction>
</comment>
<comment type="catalytic activity">
    <reaction evidence="18 19">
        <text>alpha-ribazole 5'-phosphate + adenosylcob(III)inamide-GDP = adenosylcob(III)alamin 5'-phosphate + GMP + H(+)</text>
        <dbReference type="Rhea" id="RHEA:23560"/>
        <dbReference type="ChEBI" id="CHEBI:15378"/>
        <dbReference type="ChEBI" id="CHEBI:57918"/>
        <dbReference type="ChEBI" id="CHEBI:58115"/>
        <dbReference type="ChEBI" id="CHEBI:60487"/>
        <dbReference type="ChEBI" id="CHEBI:60493"/>
        <dbReference type="EC" id="2.7.8.26"/>
    </reaction>
</comment>
<keyword evidence="13 19" id="KW-0472">Membrane</keyword>
<comment type="caution">
    <text evidence="20">The sequence shown here is derived from an EMBL/GenBank/DDBJ whole genome shotgun (WGS) entry which is preliminary data.</text>
</comment>
<dbReference type="HAMAP" id="MF_00719">
    <property type="entry name" value="CobS"/>
    <property type="match status" value="1"/>
</dbReference>
<dbReference type="GO" id="GO:0051073">
    <property type="term" value="F:adenosylcobinamide-GDP ribazoletransferase activity"/>
    <property type="evidence" value="ECO:0007669"/>
    <property type="project" value="UniProtKB-UniRule"/>
</dbReference>
<comment type="cofactor">
    <cofactor evidence="1 19">
        <name>Mg(2+)</name>
        <dbReference type="ChEBI" id="CHEBI:18420"/>
    </cofactor>
</comment>
<keyword evidence="10 19" id="KW-0812">Transmembrane</keyword>
<feature type="transmembrane region" description="Helical" evidence="19">
    <location>
        <begin position="37"/>
        <end position="53"/>
    </location>
</feature>
<comment type="function">
    <text evidence="14 19">Joins adenosylcobinamide-GDP and alpha-ribazole to generate adenosylcobalamin (Ado-cobalamin). Also synthesizes adenosylcobalamin 5'-phosphate from adenosylcobinamide-GDP and alpha-ribazole 5'-phosphate.</text>
</comment>
<evidence type="ECO:0000256" key="17">
    <source>
        <dbReference type="ARBA" id="ARBA00048623"/>
    </source>
</evidence>
<evidence type="ECO:0000256" key="8">
    <source>
        <dbReference type="ARBA" id="ARBA00022573"/>
    </source>
</evidence>
<dbReference type="InterPro" id="IPR003805">
    <property type="entry name" value="CobS"/>
</dbReference>
<feature type="transmembrane region" description="Helical" evidence="19">
    <location>
        <begin position="144"/>
        <end position="169"/>
    </location>
</feature>
<evidence type="ECO:0000256" key="15">
    <source>
        <dbReference type="ARBA" id="ARBA00032605"/>
    </source>
</evidence>
<comment type="similarity">
    <text evidence="4 19">Belongs to the CobS family.</text>
</comment>
<comment type="subcellular location">
    <subcellularLocation>
        <location evidence="2 19">Cell membrane</location>
        <topology evidence="2 19">Multi-pass membrane protein</topology>
    </subcellularLocation>
</comment>
<evidence type="ECO:0000256" key="4">
    <source>
        <dbReference type="ARBA" id="ARBA00010561"/>
    </source>
</evidence>
<protein>
    <recommendedName>
        <fullName evidence="6 19">Adenosylcobinamide-GDP ribazoletransferase</fullName>
        <ecNumber evidence="5 19">2.7.8.26</ecNumber>
    </recommendedName>
    <alternativeName>
        <fullName evidence="16 19">Cobalamin synthase</fullName>
    </alternativeName>
    <alternativeName>
        <fullName evidence="15 19">Cobalamin-5'-phosphate synthase</fullName>
    </alternativeName>
</protein>
<dbReference type="EC" id="2.7.8.26" evidence="5 19"/>
<organism evidence="20">
    <name type="scientific">Flavobacterium columnare</name>
    <dbReference type="NCBI Taxonomy" id="996"/>
    <lineage>
        <taxon>Bacteria</taxon>
        <taxon>Pseudomonadati</taxon>
        <taxon>Bacteroidota</taxon>
        <taxon>Flavobacteriia</taxon>
        <taxon>Flavobacteriales</taxon>
        <taxon>Flavobacteriaceae</taxon>
        <taxon>Flavobacterium</taxon>
    </lineage>
</organism>
<evidence type="ECO:0000256" key="5">
    <source>
        <dbReference type="ARBA" id="ARBA00013200"/>
    </source>
</evidence>
<keyword evidence="8 19" id="KW-0169">Cobalamin biosynthesis</keyword>
<evidence type="ECO:0000256" key="19">
    <source>
        <dbReference type="HAMAP-Rule" id="MF_00719"/>
    </source>
</evidence>
<dbReference type="GO" id="GO:0009236">
    <property type="term" value="P:cobalamin biosynthetic process"/>
    <property type="evidence" value="ECO:0007669"/>
    <property type="project" value="UniProtKB-UniRule"/>
</dbReference>
<feature type="transmembrane region" description="Helical" evidence="19">
    <location>
        <begin position="190"/>
        <end position="210"/>
    </location>
</feature>
<reference evidence="20" key="1">
    <citation type="submission" date="2018-12" db="EMBL/GenBank/DDBJ databases">
        <title>Draft genome sequence of Flaovobacterium columnare BGFS27 isolated from channel catfish in Alabama.</title>
        <authorList>
            <person name="Cai W."/>
            <person name="Arias C."/>
        </authorList>
    </citation>
    <scope>NUCLEOTIDE SEQUENCE [LARGE SCALE GENOMIC DNA]</scope>
    <source>
        <strain evidence="20">BGFS27</strain>
    </source>
</reference>
<sequence>MKKQRDIFFTALMFYTRIPCPKHIHHDPSYLNKATRYFPLVGWLVGSLSYLVFLGAHYLFSLLIAIIFSMVAGVLITGAFHEDGFADVCDGFGGGWTKEKILKIMKDSAIGAYGAIGVVFLLLIKFLLLFEIMNRIPNTSWNQYAYASFLFITYHSISRANAISLSFTLPYVREDELSKSKPIAKGFSKYEIIGVLFFGLAPLACMAYVYNPFYLVVLPILLLTRLYMGRYFTKWIGGYTGDCLGALEQISEVVTLLSFLTLCKFI</sequence>
<evidence type="ECO:0000256" key="16">
    <source>
        <dbReference type="ARBA" id="ARBA00032853"/>
    </source>
</evidence>
<dbReference type="GO" id="GO:0005886">
    <property type="term" value="C:plasma membrane"/>
    <property type="evidence" value="ECO:0007669"/>
    <property type="project" value="UniProtKB-SubCell"/>
</dbReference>
<evidence type="ECO:0000256" key="14">
    <source>
        <dbReference type="ARBA" id="ARBA00025228"/>
    </source>
</evidence>
<name>A0AA94F3G2_9FLAO</name>
<dbReference type="PANTHER" id="PTHR34148:SF1">
    <property type="entry name" value="ADENOSYLCOBINAMIDE-GDP RIBAZOLETRANSFERASE"/>
    <property type="match status" value="1"/>
</dbReference>
<dbReference type="GO" id="GO:0008818">
    <property type="term" value="F:cobalamin 5'-phosphate synthase activity"/>
    <property type="evidence" value="ECO:0007669"/>
    <property type="project" value="UniProtKB-UniRule"/>
</dbReference>
<dbReference type="EMBL" id="RWGX01000005">
    <property type="protein sequence ID" value="RVU87035.1"/>
    <property type="molecule type" value="Genomic_DNA"/>
</dbReference>
<dbReference type="RefSeq" id="WP_088418651.1">
    <property type="nucleotide sequence ID" value="NZ_RWGX02000008.1"/>
</dbReference>
<evidence type="ECO:0000256" key="10">
    <source>
        <dbReference type="ARBA" id="ARBA00022692"/>
    </source>
</evidence>
<keyword evidence="7 19" id="KW-1003">Cell membrane</keyword>
<gene>
    <name evidence="19" type="primary">cobS</name>
    <name evidence="20" type="ORF">EJB19_11795</name>
</gene>
<evidence type="ECO:0000256" key="2">
    <source>
        <dbReference type="ARBA" id="ARBA00004651"/>
    </source>
</evidence>
<evidence type="ECO:0000256" key="3">
    <source>
        <dbReference type="ARBA" id="ARBA00004663"/>
    </source>
</evidence>
<dbReference type="NCBIfam" id="NF001277">
    <property type="entry name" value="PRK00235.1-3"/>
    <property type="match status" value="1"/>
</dbReference>
<dbReference type="AlphaFoldDB" id="A0AA94F3G2"/>
<evidence type="ECO:0000256" key="18">
    <source>
        <dbReference type="ARBA" id="ARBA00049504"/>
    </source>
</evidence>